<dbReference type="InterPro" id="IPR000504">
    <property type="entry name" value="RRM_dom"/>
</dbReference>
<proteinExistence type="predicted"/>
<dbReference type="Proteomes" id="UP000032309">
    <property type="component" value="Unassembled WGS sequence"/>
</dbReference>
<feature type="compositionally biased region" description="Gly residues" evidence="2">
    <location>
        <begin position="86"/>
        <end position="98"/>
    </location>
</feature>
<keyword evidence="5" id="KW-1185">Reference proteome</keyword>
<dbReference type="InterPro" id="IPR035979">
    <property type="entry name" value="RBD_domain_sf"/>
</dbReference>
<comment type="caution">
    <text evidence="4">The sequence shown here is derived from an EMBL/GenBank/DDBJ whole genome shotgun (WGS) entry which is preliminary data.</text>
</comment>
<evidence type="ECO:0000259" key="3">
    <source>
        <dbReference type="PROSITE" id="PS50102"/>
    </source>
</evidence>
<dbReference type="InterPro" id="IPR012677">
    <property type="entry name" value="Nucleotide-bd_a/b_plait_sf"/>
</dbReference>
<dbReference type="PROSITE" id="PS50102">
    <property type="entry name" value="RRM"/>
    <property type="match status" value="1"/>
</dbReference>
<gene>
    <name evidence="4" type="ORF">BROSI_A2130</name>
</gene>
<dbReference type="EMBL" id="BAFN01000001">
    <property type="protein sequence ID" value="GAN33604.1"/>
    <property type="molecule type" value="Genomic_DNA"/>
</dbReference>
<feature type="domain" description="RRM" evidence="3">
    <location>
        <begin position="1"/>
        <end position="79"/>
    </location>
</feature>
<protein>
    <submittedName>
        <fullName evidence="4">RNP-1 like RNA-binding protein</fullName>
    </submittedName>
</protein>
<dbReference type="RefSeq" id="WP_052563672.1">
    <property type="nucleotide sequence ID" value="NZ_BAFN01000001.1"/>
</dbReference>
<dbReference type="InterPro" id="IPR048289">
    <property type="entry name" value="RRM2_NsCP33-like"/>
</dbReference>
<evidence type="ECO:0000313" key="4">
    <source>
        <dbReference type="EMBL" id="GAN33604.1"/>
    </source>
</evidence>
<name>A0ABQ0JXX0_9BACT</name>
<organism evidence="4 5">
    <name type="scientific">Candidatus Brocadia sinica JPN1</name>
    <dbReference type="NCBI Taxonomy" id="1197129"/>
    <lineage>
        <taxon>Bacteria</taxon>
        <taxon>Pseudomonadati</taxon>
        <taxon>Planctomycetota</taxon>
        <taxon>Candidatus Brocadiia</taxon>
        <taxon>Candidatus Brocadiales</taxon>
        <taxon>Candidatus Brocadiaceae</taxon>
        <taxon>Candidatus Brocadia</taxon>
    </lineage>
</organism>
<dbReference type="PANTHER" id="PTHR48027">
    <property type="entry name" value="HETEROGENEOUS NUCLEAR RIBONUCLEOPROTEIN 87F-RELATED"/>
    <property type="match status" value="1"/>
</dbReference>
<accession>A0ABQ0JXX0</accession>
<reference evidence="5" key="1">
    <citation type="journal article" date="2015" name="Genome Announc.">
        <title>Draft Genome Sequence of an Anaerobic Ammonium-Oxidizing Bacterium, "Candidatus Brocadia sinica".</title>
        <authorList>
            <person name="Oshiki M."/>
            <person name="Shinyako-Hata K."/>
            <person name="Satoh H."/>
            <person name="Okabe S."/>
        </authorList>
    </citation>
    <scope>NUCLEOTIDE SEQUENCE [LARGE SCALE GENOMIC DNA]</scope>
    <source>
        <strain evidence="5">JPN1</strain>
    </source>
</reference>
<dbReference type="SMART" id="SM00360">
    <property type="entry name" value="RRM"/>
    <property type="match status" value="1"/>
</dbReference>
<evidence type="ECO:0000256" key="2">
    <source>
        <dbReference type="SAM" id="MobiDB-lite"/>
    </source>
</evidence>
<feature type="region of interest" description="Disordered" evidence="2">
    <location>
        <begin position="66"/>
        <end position="109"/>
    </location>
</feature>
<dbReference type="SUPFAM" id="SSF54928">
    <property type="entry name" value="RNA-binding domain, RBD"/>
    <property type="match status" value="1"/>
</dbReference>
<sequence length="109" mass="11589">MNIYVGNLAREVTQEDLEEAFKAFGQVTSVTIIKDKFTGEPRGFGFIEMPGKAEAQAAIAGMNGKELKGRPLNVNEAQPRTDRGGAGRGGRGGYGGGRGEGRGGSRRRF</sequence>
<dbReference type="CDD" id="cd21608">
    <property type="entry name" value="RRM2_NsCP33_like"/>
    <property type="match status" value="1"/>
</dbReference>
<dbReference type="Gene3D" id="3.30.70.330">
    <property type="match status" value="1"/>
</dbReference>
<dbReference type="Pfam" id="PF00076">
    <property type="entry name" value="RRM_1"/>
    <property type="match status" value="1"/>
</dbReference>
<dbReference type="InterPro" id="IPR052462">
    <property type="entry name" value="SLIRP/GR-RBP-like"/>
</dbReference>
<evidence type="ECO:0000256" key="1">
    <source>
        <dbReference type="ARBA" id="ARBA00022884"/>
    </source>
</evidence>
<evidence type="ECO:0000313" key="5">
    <source>
        <dbReference type="Proteomes" id="UP000032309"/>
    </source>
</evidence>
<keyword evidence="1" id="KW-0694">RNA-binding</keyword>